<dbReference type="Proteomes" id="UP001597201">
    <property type="component" value="Unassembled WGS sequence"/>
</dbReference>
<evidence type="ECO:0000256" key="1">
    <source>
        <dbReference type="SAM" id="Coils"/>
    </source>
</evidence>
<evidence type="ECO:0000313" key="4">
    <source>
        <dbReference type="Proteomes" id="UP001597201"/>
    </source>
</evidence>
<proteinExistence type="predicted"/>
<gene>
    <name evidence="3" type="ORF">ACFQ39_06400</name>
</gene>
<keyword evidence="1" id="KW-0175">Coiled coil</keyword>
<protein>
    <recommendedName>
        <fullName evidence="5">t-SNARE coiled-coil homology domain-containing protein</fullName>
    </recommendedName>
</protein>
<feature type="coiled-coil region" evidence="1">
    <location>
        <begin position="3"/>
        <end position="30"/>
    </location>
</feature>
<accession>A0ABW3Y099</accession>
<keyword evidence="4" id="KW-1185">Reference proteome</keyword>
<evidence type="ECO:0000256" key="2">
    <source>
        <dbReference type="SAM" id="Phobius"/>
    </source>
</evidence>
<name>A0ABW3Y099_9FLAO</name>
<evidence type="ECO:0000313" key="3">
    <source>
        <dbReference type="EMBL" id="MFD1315242.1"/>
    </source>
</evidence>
<reference evidence="4" key="1">
    <citation type="journal article" date="2019" name="Int. J. Syst. Evol. Microbiol.">
        <title>The Global Catalogue of Microorganisms (GCM) 10K type strain sequencing project: providing services to taxonomists for standard genome sequencing and annotation.</title>
        <authorList>
            <consortium name="The Broad Institute Genomics Platform"/>
            <consortium name="The Broad Institute Genome Sequencing Center for Infectious Disease"/>
            <person name="Wu L."/>
            <person name="Ma J."/>
        </authorList>
    </citation>
    <scope>NUCLEOTIDE SEQUENCE [LARGE SCALE GENOMIC DNA]</scope>
    <source>
        <strain evidence="4">CCUG 61485</strain>
    </source>
</reference>
<feature type="transmembrane region" description="Helical" evidence="2">
    <location>
        <begin position="224"/>
        <end position="242"/>
    </location>
</feature>
<dbReference type="EMBL" id="JBHTMY010000002">
    <property type="protein sequence ID" value="MFD1315242.1"/>
    <property type="molecule type" value="Genomic_DNA"/>
</dbReference>
<organism evidence="3 4">
    <name type="scientific">Namhaeicola litoreus</name>
    <dbReference type="NCBI Taxonomy" id="1052145"/>
    <lineage>
        <taxon>Bacteria</taxon>
        <taxon>Pseudomonadati</taxon>
        <taxon>Bacteroidota</taxon>
        <taxon>Flavobacteriia</taxon>
        <taxon>Flavobacteriales</taxon>
        <taxon>Flavobacteriaceae</taxon>
        <taxon>Namhaeicola</taxon>
    </lineage>
</organism>
<comment type="caution">
    <text evidence="3">The sequence shown here is derived from an EMBL/GenBank/DDBJ whole genome shotgun (WGS) entry which is preliminary data.</text>
</comment>
<sequence>MNNDKIQQSLIELEENLKNLNSARNQVISMAGNSQKLSQEVLLLVNSFQELNKNLSQNNFTSTEHFKSFFSRIEESVNQFSVIIDDAANDLQKMIYSNAESFSVNLDAITQEHVVASQNIIQDKKNVFDALIEKQTLFSGKLEELKNELNEFNFHEKIALFQTELNQQSDWIKKVVQQIDKTKSEVQLEFQNFSKSYENQNMLIADKFKDLSNLVEANQKKQSIYQYLIISLIIVTTLILFFK</sequence>
<keyword evidence="2" id="KW-1133">Transmembrane helix</keyword>
<keyword evidence="2" id="KW-0472">Membrane</keyword>
<keyword evidence="2" id="KW-0812">Transmembrane</keyword>
<evidence type="ECO:0008006" key="5">
    <source>
        <dbReference type="Google" id="ProtNLM"/>
    </source>
</evidence>
<dbReference type="RefSeq" id="WP_377177199.1">
    <property type="nucleotide sequence ID" value="NZ_JBHTMY010000002.1"/>
</dbReference>